<reference evidence="1 2" key="1">
    <citation type="submission" date="2017-11" db="EMBL/GenBank/DDBJ databases">
        <title>De-novo sequencing of pomegranate (Punica granatum L.) genome.</title>
        <authorList>
            <person name="Akparov Z."/>
            <person name="Amiraslanov A."/>
            <person name="Hajiyeva S."/>
            <person name="Abbasov M."/>
            <person name="Kaur K."/>
            <person name="Hamwieh A."/>
            <person name="Solovyev V."/>
            <person name="Salamov A."/>
            <person name="Braich B."/>
            <person name="Kosarev P."/>
            <person name="Mahmoud A."/>
            <person name="Hajiyev E."/>
            <person name="Babayeva S."/>
            <person name="Izzatullayeva V."/>
            <person name="Mammadov A."/>
            <person name="Mammadov A."/>
            <person name="Sharifova S."/>
            <person name="Ojaghi J."/>
            <person name="Eynullazada K."/>
            <person name="Bayramov B."/>
            <person name="Abdulazimova A."/>
            <person name="Shahmuradov I."/>
        </authorList>
    </citation>
    <scope>NUCLEOTIDE SEQUENCE [LARGE SCALE GENOMIC DNA]</scope>
    <source>
        <strain evidence="2">cv. AG2017</strain>
        <tissue evidence="1">Leaf</tissue>
    </source>
</reference>
<name>A0A2I0LBJ7_PUNGR</name>
<dbReference type="Proteomes" id="UP000233551">
    <property type="component" value="Unassembled WGS sequence"/>
</dbReference>
<organism evidence="1 2">
    <name type="scientific">Punica granatum</name>
    <name type="common">Pomegranate</name>
    <dbReference type="NCBI Taxonomy" id="22663"/>
    <lineage>
        <taxon>Eukaryota</taxon>
        <taxon>Viridiplantae</taxon>
        <taxon>Streptophyta</taxon>
        <taxon>Embryophyta</taxon>
        <taxon>Tracheophyta</taxon>
        <taxon>Spermatophyta</taxon>
        <taxon>Magnoliopsida</taxon>
        <taxon>eudicotyledons</taxon>
        <taxon>Gunneridae</taxon>
        <taxon>Pentapetalae</taxon>
        <taxon>rosids</taxon>
        <taxon>malvids</taxon>
        <taxon>Myrtales</taxon>
        <taxon>Lythraceae</taxon>
        <taxon>Punica</taxon>
    </lineage>
</organism>
<protein>
    <submittedName>
        <fullName evidence="1">Uncharacterized protein</fullName>
    </submittedName>
</protein>
<keyword evidence="2" id="KW-1185">Reference proteome</keyword>
<comment type="caution">
    <text evidence="1">The sequence shown here is derived from an EMBL/GenBank/DDBJ whole genome shotgun (WGS) entry which is preliminary data.</text>
</comment>
<sequence length="176" mass="19511">MGCHAWRTLNFGSSVIATLEQLDCDWEPHSCTFPDCELVCAAVLGKAQGAESHWDMRVGQVDGHSGRWRHARTTRKDTLGCAGGCAWLHEETCARLRDDVWLSWISEKLALLRKVDRSSGHGSPCLGGRMKVVFGVGLNELLLRLWLADQFLIFLSSLPTKVIDLVVGEVDYGRCA</sequence>
<evidence type="ECO:0000313" key="1">
    <source>
        <dbReference type="EMBL" id="PKI78060.1"/>
    </source>
</evidence>
<gene>
    <name evidence="1" type="ORF">CRG98_001510</name>
</gene>
<dbReference type="EMBL" id="PGOL01000061">
    <property type="protein sequence ID" value="PKI78060.1"/>
    <property type="molecule type" value="Genomic_DNA"/>
</dbReference>
<evidence type="ECO:0000313" key="2">
    <source>
        <dbReference type="Proteomes" id="UP000233551"/>
    </source>
</evidence>
<accession>A0A2I0LBJ7</accession>
<proteinExistence type="predicted"/>
<dbReference type="AlphaFoldDB" id="A0A2I0LBJ7"/>